<dbReference type="SUPFAM" id="SSF48208">
    <property type="entry name" value="Six-hairpin glycosidases"/>
    <property type="match status" value="1"/>
</dbReference>
<evidence type="ECO:0000259" key="2">
    <source>
        <dbReference type="Pfam" id="PF16335"/>
    </source>
</evidence>
<dbReference type="AlphaFoldDB" id="A0A3M7I2F2"/>
<accession>A0A3M7I2F2</accession>
<dbReference type="InterPro" id="IPR008928">
    <property type="entry name" value="6-hairpin_glycosidase_sf"/>
</dbReference>
<dbReference type="GO" id="GO:0005975">
    <property type="term" value="P:carbohydrate metabolic process"/>
    <property type="evidence" value="ECO:0007669"/>
    <property type="project" value="InterPro"/>
</dbReference>
<dbReference type="InterPro" id="IPR052743">
    <property type="entry name" value="Glutaminase_GtaA"/>
</dbReference>
<evidence type="ECO:0008006" key="6">
    <source>
        <dbReference type="Google" id="ProtNLM"/>
    </source>
</evidence>
<gene>
    <name evidence="4" type="ORF">D0859_16241</name>
</gene>
<comment type="caution">
    <text evidence="4">The sequence shown here is derived from an EMBL/GenBank/DDBJ whole genome shotgun (WGS) entry which is preliminary data.</text>
</comment>
<dbReference type="OrthoDB" id="3918848at2759"/>
<feature type="domain" description="Glutaminase A central" evidence="2">
    <location>
        <begin position="370"/>
        <end position="474"/>
    </location>
</feature>
<name>A0A3M7I2F2_HORWE</name>
<dbReference type="PANTHER" id="PTHR31987">
    <property type="entry name" value="GLUTAMINASE A-RELATED"/>
    <property type="match status" value="1"/>
</dbReference>
<dbReference type="PANTHER" id="PTHR31987:SF14">
    <property type="entry name" value="PUTATIVE (AFU_ORTHOLOGUE AFUA_6G09910)-RELATED"/>
    <property type="match status" value="1"/>
</dbReference>
<feature type="chain" id="PRO_5018318107" description="Glutaminase" evidence="1">
    <location>
        <begin position="20"/>
        <end position="771"/>
    </location>
</feature>
<sequence length="771" mass="85019">MMSTVMWVAIVLTTPILNAAGWHLNEMQSPLKDERPDASDSYAFNREVTAVQLSKDETSLADLECEDPLAVKNPYLSTWVPGYQMNDSAHARPEFWAGQPLTWIVLARVNGETYSLFGNSKDLGNTTAATTESVSFTSSHTFVNLTAGAASVTLDFFSPVLPKKEDYVRQSLPYSYLTVRVAPAGDEEIDVQTFTAIDHTWTAQHGAAGLNYSTYGSAEYFQFYNPSQIPFTEVDDMATYGSVLFGTTSNDGVTHKCASEHITVNQFDTLGRLADNDVSCSGSDLAALSKDLGNVRKDSTAGVTFAVGMDRKEAINYLGNTQTGLYRSVWSTEAEAIDFFLQDYDSAYKASLSFDAEVRAKSSSVSDAFGDQYADIVEASVRQTFGAIELTASFHLAPNLQDTDPHVQVPADDLEASPQAFIKEISSDGNLNTVDIIFQTWPVFISLNPDYIRLLWEPIMSYSASGRWPKEYVIVSVLPNEFAWGSSDTGLRSMTWEPVNYPNATGHDDGREEHMPLFETSSLFILFYAYQKYTGDASWARQYSSLLTGYADYLVDHSLYPQAQLISVDAIRGYPNQTALAMQSAMGLKAASKLLDNDFYAEIADSYASKIYDQALGLDGPTVQDSTHFTYYYGQDDTWNVIFAAHSDVLLELDTFPSAAWDMQSEWYLRQMRELGLPFAGPSDNLAYTGSKLTWGLSDWNIVAASASSTAVQAAVINTTHAFLTNGMNGIPFGTKYEVEGPRVGKWISNRARSTVGSNFALVALKEGTWW</sequence>
<organism evidence="4 5">
    <name type="scientific">Hortaea werneckii</name>
    <name type="common">Black yeast</name>
    <name type="synonym">Cladosporium werneckii</name>
    <dbReference type="NCBI Taxonomy" id="91943"/>
    <lineage>
        <taxon>Eukaryota</taxon>
        <taxon>Fungi</taxon>
        <taxon>Dikarya</taxon>
        <taxon>Ascomycota</taxon>
        <taxon>Pezizomycotina</taxon>
        <taxon>Dothideomycetes</taxon>
        <taxon>Dothideomycetidae</taxon>
        <taxon>Mycosphaerellales</taxon>
        <taxon>Teratosphaeriaceae</taxon>
        <taxon>Hortaea</taxon>
    </lineage>
</organism>
<evidence type="ECO:0000256" key="1">
    <source>
        <dbReference type="SAM" id="SignalP"/>
    </source>
</evidence>
<feature type="domain" description="Glutaminase A N-terminal" evidence="3">
    <location>
        <begin position="139"/>
        <end position="360"/>
    </location>
</feature>
<keyword evidence="1" id="KW-0732">Signal</keyword>
<evidence type="ECO:0000313" key="4">
    <source>
        <dbReference type="EMBL" id="RMZ19760.1"/>
    </source>
</evidence>
<feature type="domain" description="Glutaminase A central" evidence="2">
    <location>
        <begin position="500"/>
        <end position="762"/>
    </location>
</feature>
<dbReference type="Pfam" id="PF16335">
    <property type="entry name" value="GtaA_6_Hairpin"/>
    <property type="match status" value="2"/>
</dbReference>
<proteinExistence type="predicted"/>
<evidence type="ECO:0000313" key="5">
    <source>
        <dbReference type="Proteomes" id="UP000281677"/>
    </source>
</evidence>
<reference evidence="4 5" key="1">
    <citation type="journal article" date="2018" name="BMC Genomics">
        <title>Genomic evidence for intraspecific hybridization in a clonal and extremely halotolerant yeast.</title>
        <authorList>
            <person name="Gostincar C."/>
            <person name="Stajich J.E."/>
            <person name="Zupancic J."/>
            <person name="Zalar P."/>
            <person name="Gunde-Cimerman N."/>
        </authorList>
    </citation>
    <scope>NUCLEOTIDE SEQUENCE [LARGE SCALE GENOMIC DNA]</scope>
    <source>
        <strain evidence="4 5">EXF-120</strain>
    </source>
</reference>
<feature type="signal peptide" evidence="1">
    <location>
        <begin position="1"/>
        <end position="19"/>
    </location>
</feature>
<dbReference type="InterPro" id="IPR033433">
    <property type="entry name" value="GtaA_N"/>
</dbReference>
<dbReference type="InterPro" id="IPR032514">
    <property type="entry name" value="GtaA_central"/>
</dbReference>
<dbReference type="VEuPathDB" id="FungiDB:BTJ68_06190"/>
<dbReference type="Pfam" id="PF17168">
    <property type="entry name" value="DUF5127"/>
    <property type="match status" value="1"/>
</dbReference>
<dbReference type="Proteomes" id="UP000281677">
    <property type="component" value="Unassembled WGS sequence"/>
</dbReference>
<evidence type="ECO:0000259" key="3">
    <source>
        <dbReference type="Pfam" id="PF17168"/>
    </source>
</evidence>
<dbReference type="EMBL" id="QWIT01000937">
    <property type="protein sequence ID" value="RMZ19760.1"/>
    <property type="molecule type" value="Genomic_DNA"/>
</dbReference>
<protein>
    <recommendedName>
        <fullName evidence="6">Glutaminase</fullName>
    </recommendedName>
</protein>